<feature type="domain" description="DUF7350" evidence="1">
    <location>
        <begin position="14"/>
        <end position="135"/>
    </location>
</feature>
<evidence type="ECO:0000313" key="2">
    <source>
        <dbReference type="EMBL" id="MFC6769758.1"/>
    </source>
</evidence>
<accession>A0ABD5T2N1</accession>
<organism evidence="2 3">
    <name type="scientific">Natrinema soli</name>
    <dbReference type="NCBI Taxonomy" id="1930624"/>
    <lineage>
        <taxon>Archaea</taxon>
        <taxon>Methanobacteriati</taxon>
        <taxon>Methanobacteriota</taxon>
        <taxon>Stenosarchaea group</taxon>
        <taxon>Halobacteria</taxon>
        <taxon>Halobacteriales</taxon>
        <taxon>Natrialbaceae</taxon>
        <taxon>Natrinema</taxon>
    </lineage>
</organism>
<dbReference type="RefSeq" id="WP_425498477.1">
    <property type="nucleotide sequence ID" value="NZ_JAQIVI010000814.1"/>
</dbReference>
<sequence>HGGQPPMGRGVPIEDLPGEVFESQRSGDAAFAALVSDADRFTDGSSYLAVSPRTPYNDIVLPFTTLSAAVEGDGSVRQDELAEALDHEIGHHYGVAIDDLAPGDRVTVSVDSPPQVSRHDGYETAFFDFDDLTYTV</sequence>
<name>A0ABD5T2N1_9EURY</name>
<evidence type="ECO:0000259" key="1">
    <source>
        <dbReference type="Pfam" id="PF24041"/>
    </source>
</evidence>
<reference evidence="2 3" key="1">
    <citation type="journal article" date="2019" name="Int. J. Syst. Evol. Microbiol.">
        <title>The Global Catalogue of Microorganisms (GCM) 10K type strain sequencing project: providing services to taxonomists for standard genome sequencing and annotation.</title>
        <authorList>
            <consortium name="The Broad Institute Genomics Platform"/>
            <consortium name="The Broad Institute Genome Sequencing Center for Infectious Disease"/>
            <person name="Wu L."/>
            <person name="Ma J."/>
        </authorList>
    </citation>
    <scope>NUCLEOTIDE SEQUENCE [LARGE SCALE GENOMIC DNA]</scope>
    <source>
        <strain evidence="2 3">LMG 29247</strain>
    </source>
</reference>
<comment type="caution">
    <text evidence="2">The sequence shown here is derived from an EMBL/GenBank/DDBJ whole genome shotgun (WGS) entry which is preliminary data.</text>
</comment>
<evidence type="ECO:0000313" key="3">
    <source>
        <dbReference type="Proteomes" id="UP001596383"/>
    </source>
</evidence>
<dbReference type="AlphaFoldDB" id="A0ABD5T2N1"/>
<dbReference type="InterPro" id="IPR055774">
    <property type="entry name" value="DUF7350"/>
</dbReference>
<dbReference type="EMBL" id="JBHSWV010000814">
    <property type="protein sequence ID" value="MFC6769758.1"/>
    <property type="molecule type" value="Genomic_DNA"/>
</dbReference>
<feature type="non-terminal residue" evidence="2">
    <location>
        <position position="1"/>
    </location>
</feature>
<dbReference type="Pfam" id="PF24041">
    <property type="entry name" value="DUF7350"/>
    <property type="match status" value="1"/>
</dbReference>
<protein>
    <recommendedName>
        <fullName evidence="1">DUF7350 domain-containing protein</fullName>
    </recommendedName>
</protein>
<dbReference type="Proteomes" id="UP001596383">
    <property type="component" value="Unassembled WGS sequence"/>
</dbReference>
<gene>
    <name evidence="2" type="ORF">ACFQE6_33360</name>
</gene>
<keyword evidence="3" id="KW-1185">Reference proteome</keyword>
<proteinExistence type="predicted"/>